<gene>
    <name evidence="1" type="ORF">B0I03_11020</name>
</gene>
<keyword evidence="2" id="KW-1185">Reference proteome</keyword>
<dbReference type="RefSeq" id="WP_111567818.1">
    <property type="nucleotide sequence ID" value="NZ_QLMI01000010.1"/>
</dbReference>
<proteinExistence type="predicted"/>
<dbReference type="EMBL" id="QLMI01000010">
    <property type="protein sequence ID" value="RAK19593.1"/>
    <property type="molecule type" value="Genomic_DNA"/>
</dbReference>
<reference evidence="1 2" key="1">
    <citation type="submission" date="2018-06" db="EMBL/GenBank/DDBJ databases">
        <title>Genomic Encyclopedia of Type Strains, Phase III (KMG-III): the genomes of soil and plant-associated and newly described type strains.</title>
        <authorList>
            <person name="Whitman W."/>
        </authorList>
    </citation>
    <scope>NUCLEOTIDE SEQUENCE [LARGE SCALE GENOMIC DNA]</scope>
    <source>
        <strain evidence="1 2">CGMCC 1.12398</strain>
    </source>
</reference>
<protein>
    <submittedName>
        <fullName evidence="1">Uncharacterized protein</fullName>
    </submittedName>
</protein>
<sequence>MEFLKDHKKITEKEVNTLKEYIIDNLKNSFQKNRTSEKAIEKLTNDIHNNLIIKSLISRYTGYFENCYRTLLEHNTLYDPKRTDTIYNTLEEEVYEIFQPKLELAIKQEYTKEDLIDLSYEEFVSHLLKYAVLKNVYNKLNSEEVYFKELLELFYELDDYSQFDNSLLKDHIELITYGRVQKIYLHYGKKLKAVNTDIKNSIKENQKEISSKFNNELYSKIENFNEDEKNIILHAFYKVIELKKSQDKKIDLVQFLRVIRICQGIDDIDLFHENYTKKFYKQVSEGLDYSSNTTYRKKLKKDLTNKLKDLQVPEVYNYINDLKD</sequence>
<dbReference type="AlphaFoldDB" id="A0A327YFC0"/>
<organism evidence="1 2">
    <name type="scientific">Flavobacterium aquaticum</name>
    <dbReference type="NCBI Taxonomy" id="1236486"/>
    <lineage>
        <taxon>Bacteria</taxon>
        <taxon>Pseudomonadati</taxon>
        <taxon>Bacteroidota</taxon>
        <taxon>Flavobacteriia</taxon>
        <taxon>Flavobacteriales</taxon>
        <taxon>Flavobacteriaceae</taxon>
        <taxon>Flavobacterium</taxon>
    </lineage>
</organism>
<evidence type="ECO:0000313" key="1">
    <source>
        <dbReference type="EMBL" id="RAK19593.1"/>
    </source>
</evidence>
<accession>A0A327YFC0</accession>
<dbReference type="Proteomes" id="UP000249620">
    <property type="component" value="Unassembled WGS sequence"/>
</dbReference>
<name>A0A327YFC0_9FLAO</name>
<comment type="caution">
    <text evidence="1">The sequence shown here is derived from an EMBL/GenBank/DDBJ whole genome shotgun (WGS) entry which is preliminary data.</text>
</comment>
<evidence type="ECO:0000313" key="2">
    <source>
        <dbReference type="Proteomes" id="UP000249620"/>
    </source>
</evidence>